<dbReference type="RefSeq" id="WP_420808563.1">
    <property type="nucleotide sequence ID" value="NZ_FXYX01000020.1"/>
</dbReference>
<organism evidence="1 2">
    <name type="scientific">Brevibacterium iodinum ATCC 49514</name>
    <dbReference type="NCBI Taxonomy" id="1255616"/>
    <lineage>
        <taxon>Bacteria</taxon>
        <taxon>Bacillati</taxon>
        <taxon>Actinomycetota</taxon>
        <taxon>Actinomycetes</taxon>
        <taxon>Micrococcales</taxon>
        <taxon>Brevibacteriaceae</taxon>
        <taxon>Brevibacterium</taxon>
    </lineage>
</organism>
<name>A0A2H1K122_9MICO</name>
<keyword evidence="2" id="KW-1185">Reference proteome</keyword>
<gene>
    <name evidence="1" type="ORF">BI49514_02580</name>
</gene>
<dbReference type="EMBL" id="FXYX01000020">
    <property type="protein sequence ID" value="SMX93413.1"/>
    <property type="molecule type" value="Genomic_DNA"/>
</dbReference>
<protein>
    <submittedName>
        <fullName evidence="1">Uncharacterized protein</fullName>
    </submittedName>
</protein>
<dbReference type="AlphaFoldDB" id="A0A2H1K122"/>
<dbReference type="Proteomes" id="UP000234382">
    <property type="component" value="Unassembled WGS sequence"/>
</dbReference>
<evidence type="ECO:0000313" key="1">
    <source>
        <dbReference type="EMBL" id="SMX93413.1"/>
    </source>
</evidence>
<accession>A0A2H1K122</accession>
<reference evidence="2" key="1">
    <citation type="submission" date="2017-03" db="EMBL/GenBank/DDBJ databases">
        <authorList>
            <person name="Monnet C."/>
        </authorList>
    </citation>
    <scope>NUCLEOTIDE SEQUENCE [LARGE SCALE GENOMIC DNA]</scope>
    <source>
        <strain evidence="2">ATCC 49514</strain>
    </source>
</reference>
<proteinExistence type="predicted"/>
<sequence length="104" mass="10881">MEEHENPLPVGGAADGGTDDLLIANGHDGLIALAGGQHLGERIERGSGRRFRNGGFEETDDSVEIIIMEIADAGAGHRKLLCFGGGQGRSVDDQTDTGVIRLSL</sequence>
<evidence type="ECO:0000313" key="2">
    <source>
        <dbReference type="Proteomes" id="UP000234382"/>
    </source>
</evidence>